<dbReference type="Proteomes" id="UP000183315">
    <property type="component" value="Unassembled WGS sequence"/>
</dbReference>
<organism evidence="1 2">
    <name type="scientific">Demequina mangrovi</name>
    <dbReference type="NCBI Taxonomy" id="1043493"/>
    <lineage>
        <taxon>Bacteria</taxon>
        <taxon>Bacillati</taxon>
        <taxon>Actinomycetota</taxon>
        <taxon>Actinomycetes</taxon>
        <taxon>Micrococcales</taxon>
        <taxon>Demequinaceae</taxon>
        <taxon>Demequina</taxon>
    </lineage>
</organism>
<name>A0A1H6V0N0_9MICO</name>
<dbReference type="AlphaFoldDB" id="A0A1H6V0N0"/>
<gene>
    <name evidence="1" type="ORF">SAMN05421637_0631</name>
</gene>
<dbReference type="SUPFAM" id="SSF53335">
    <property type="entry name" value="S-adenosyl-L-methionine-dependent methyltransferases"/>
    <property type="match status" value="1"/>
</dbReference>
<dbReference type="eggNOG" id="ENOG502ZA92">
    <property type="taxonomic scope" value="Bacteria"/>
</dbReference>
<reference evidence="2" key="1">
    <citation type="submission" date="2016-10" db="EMBL/GenBank/DDBJ databases">
        <authorList>
            <person name="Varghese N."/>
        </authorList>
    </citation>
    <scope>NUCLEOTIDE SEQUENCE [LARGE SCALE GENOMIC DNA]</scope>
    <source>
        <strain evidence="2">DSM 24868</strain>
    </source>
</reference>
<proteinExistence type="predicted"/>
<keyword evidence="2" id="KW-1185">Reference proteome</keyword>
<dbReference type="RefSeq" id="WP_143058880.1">
    <property type="nucleotide sequence ID" value="NZ_BBLU01000002.1"/>
</dbReference>
<dbReference type="Gene3D" id="3.40.50.150">
    <property type="entry name" value="Vaccinia Virus protein VP39"/>
    <property type="match status" value="1"/>
</dbReference>
<dbReference type="EMBL" id="FNZI01000001">
    <property type="protein sequence ID" value="SEI98108.1"/>
    <property type="molecule type" value="Genomic_DNA"/>
</dbReference>
<dbReference type="OrthoDB" id="5140475at2"/>
<sequence length="309" mass="32598">MVHTAEGAALRFAKRDVRMNGAALDPSGLRVLRVAVDDESAVGRQDADAHPSPVSTPAFAEWSARLGTAAAMPNVYMPEAPRLSRPGAGPTVFTGAPVDALTRRYLTVARDAVALRARARLAQWLAVRSAIDVGRPVRWTSFGCGPAVALIAGAAEAREAGADPRVTFVDTCEDSLGVTRRLLAAHSVDAEQHRFLTRGEALASLDPPIETESQDFVEALDLLVERSGEAAAQALSHVFSLVRPGGAMVMSAMLADRPAADSGAAWPVAPRWSLDDVAALIRQAGIAVADAMAYLTDDGVYALIEIEKL</sequence>
<dbReference type="InterPro" id="IPR029063">
    <property type="entry name" value="SAM-dependent_MTases_sf"/>
</dbReference>
<evidence type="ECO:0000313" key="2">
    <source>
        <dbReference type="Proteomes" id="UP000183315"/>
    </source>
</evidence>
<evidence type="ECO:0000313" key="1">
    <source>
        <dbReference type="EMBL" id="SEI98108.1"/>
    </source>
</evidence>
<protein>
    <recommendedName>
        <fullName evidence="3">Methyltransferase domain-containing protein</fullName>
    </recommendedName>
</protein>
<evidence type="ECO:0008006" key="3">
    <source>
        <dbReference type="Google" id="ProtNLM"/>
    </source>
</evidence>
<accession>A0A1H6V0N0</accession>
<dbReference type="STRING" id="1043493.SAMN05421637_0631"/>